<dbReference type="PANTHER" id="PTHR11014">
    <property type="entry name" value="PEPTIDASE M20 FAMILY MEMBER"/>
    <property type="match status" value="1"/>
</dbReference>
<dbReference type="Pfam" id="PF01546">
    <property type="entry name" value="Peptidase_M20"/>
    <property type="match status" value="1"/>
</dbReference>
<dbReference type="GO" id="GO:0046872">
    <property type="term" value="F:metal ion binding"/>
    <property type="evidence" value="ECO:0007669"/>
    <property type="project" value="UniProtKB-KW"/>
</dbReference>
<sequence>MIVKEKVGKWFDHFHTYPEVSWKEVETTAKLAGILTEMGVQNHTFDDVTGVIAEIGEGERIIAVRADIDALWQEVDGIYQANHSCGHDANMSMVLGALSYLQDEKLGSRIRFIFQPAEEKGNGANSMIERGAVDGVSHLFGVHLRPQEEIPFGKVTPAIHHGAAVFLEGKIIGDDAHGARPHQGKNALDPLFAIAQFVKTINFSPYEAYSAKLTKVQAGGESLNIIPGTATFAIDARSQSNSVLNELKVRISEGIQSIAQLYAIEIVLDWSDYTPAAEVSEEAAAIAKEAILETVGEDGFAPAVVTSGSDDFHFYTIHKPELKASMIGIGADLGPGLHHPNMTFNREALDIGARVLASALKKASFLDE</sequence>
<feature type="binding site" evidence="1">
    <location>
        <position position="87"/>
    </location>
    <ligand>
        <name>Mn(2+)</name>
        <dbReference type="ChEBI" id="CHEBI:29035"/>
        <label>2</label>
    </ligand>
</feature>
<dbReference type="PANTHER" id="PTHR11014:SF122">
    <property type="entry name" value="AMIDOHYDROLASE AMHX"/>
    <property type="match status" value="1"/>
</dbReference>
<reference evidence="3" key="1">
    <citation type="submission" date="2020-10" db="EMBL/GenBank/DDBJ databases">
        <title>Genomic Encyclopedia of Type Strains, Phase IV (KMG-IV): sequencing the most valuable type-strain genomes for metagenomic binning, comparative biology and taxonomic classification.</title>
        <authorList>
            <person name="Goeker M."/>
        </authorList>
    </citation>
    <scope>NUCLEOTIDE SEQUENCE</scope>
    <source>
        <strain evidence="3">DSM 13886</strain>
    </source>
</reference>
<dbReference type="GO" id="GO:0016787">
    <property type="term" value="F:hydrolase activity"/>
    <property type="evidence" value="ECO:0007669"/>
    <property type="project" value="UniProtKB-KW"/>
</dbReference>
<keyword evidence="3" id="KW-0378">Hydrolase</keyword>
<dbReference type="NCBIfam" id="TIGR01891">
    <property type="entry name" value="amidohydrolases"/>
    <property type="match status" value="1"/>
</dbReference>
<dbReference type="Pfam" id="PF07687">
    <property type="entry name" value="M20_dimer"/>
    <property type="match status" value="1"/>
</dbReference>
<accession>A0A927MLN4</accession>
<keyword evidence="1" id="KW-0464">Manganese</keyword>
<dbReference type="Proteomes" id="UP000658225">
    <property type="component" value="Unassembled WGS sequence"/>
</dbReference>
<comment type="caution">
    <text evidence="3">The sequence shown here is derived from an EMBL/GenBank/DDBJ whole genome shotgun (WGS) entry which is preliminary data.</text>
</comment>
<proteinExistence type="predicted"/>
<keyword evidence="4" id="KW-1185">Reference proteome</keyword>
<dbReference type="InterPro" id="IPR002933">
    <property type="entry name" value="Peptidase_M20"/>
</dbReference>
<evidence type="ECO:0000313" key="4">
    <source>
        <dbReference type="Proteomes" id="UP000658225"/>
    </source>
</evidence>
<protein>
    <submittedName>
        <fullName evidence="3">Amidohydrolase</fullName>
        <ecNumber evidence="3">3.5.1.-</ecNumber>
    </submittedName>
</protein>
<keyword evidence="1" id="KW-0479">Metal-binding</keyword>
<dbReference type="AlphaFoldDB" id="A0A927MLN4"/>
<evidence type="ECO:0000259" key="2">
    <source>
        <dbReference type="Pfam" id="PF07687"/>
    </source>
</evidence>
<gene>
    <name evidence="3" type="ORF">H4683_003771</name>
</gene>
<feature type="binding site" evidence="1">
    <location>
        <position position="85"/>
    </location>
    <ligand>
        <name>Mn(2+)</name>
        <dbReference type="ChEBI" id="CHEBI:29035"/>
        <label>2</label>
    </ligand>
</feature>
<dbReference type="InterPro" id="IPR017439">
    <property type="entry name" value="Amidohydrolase"/>
</dbReference>
<name>A0A927MLN4_9BACL</name>
<dbReference type="PIRSF" id="PIRSF005962">
    <property type="entry name" value="Pept_M20D_amidohydro"/>
    <property type="match status" value="1"/>
</dbReference>
<feature type="binding site" evidence="1">
    <location>
        <position position="143"/>
    </location>
    <ligand>
        <name>Mn(2+)</name>
        <dbReference type="ChEBI" id="CHEBI:29035"/>
        <label>2</label>
    </ligand>
</feature>
<comment type="cofactor">
    <cofactor evidence="1">
        <name>Mn(2+)</name>
        <dbReference type="ChEBI" id="CHEBI:29035"/>
    </cofactor>
    <text evidence="1">The Mn(2+) ion enhances activity.</text>
</comment>
<organism evidence="3 4">
    <name type="scientific">Sporosarcina limicola</name>
    <dbReference type="NCBI Taxonomy" id="34101"/>
    <lineage>
        <taxon>Bacteria</taxon>
        <taxon>Bacillati</taxon>
        <taxon>Bacillota</taxon>
        <taxon>Bacilli</taxon>
        <taxon>Bacillales</taxon>
        <taxon>Caryophanaceae</taxon>
        <taxon>Sporosarcina</taxon>
    </lineage>
</organism>
<feature type="binding site" evidence="1">
    <location>
        <position position="119"/>
    </location>
    <ligand>
        <name>Mn(2+)</name>
        <dbReference type="ChEBI" id="CHEBI:29035"/>
        <label>2</label>
    </ligand>
</feature>
<dbReference type="Gene3D" id="3.40.630.10">
    <property type="entry name" value="Zn peptidases"/>
    <property type="match status" value="1"/>
</dbReference>
<evidence type="ECO:0000313" key="3">
    <source>
        <dbReference type="EMBL" id="MBE1556645.1"/>
    </source>
</evidence>
<dbReference type="Gene3D" id="3.30.70.360">
    <property type="match status" value="1"/>
</dbReference>
<dbReference type="SUPFAM" id="SSF53187">
    <property type="entry name" value="Zn-dependent exopeptidases"/>
    <property type="match status" value="1"/>
</dbReference>
<dbReference type="InterPro" id="IPR036264">
    <property type="entry name" value="Bact_exopeptidase_dim_dom"/>
</dbReference>
<feature type="domain" description="Peptidase M20 dimerisation" evidence="2">
    <location>
        <begin position="170"/>
        <end position="253"/>
    </location>
</feature>
<feature type="binding site" evidence="1">
    <location>
        <position position="338"/>
    </location>
    <ligand>
        <name>Mn(2+)</name>
        <dbReference type="ChEBI" id="CHEBI:29035"/>
        <label>2</label>
    </ligand>
</feature>
<dbReference type="InterPro" id="IPR011650">
    <property type="entry name" value="Peptidase_M20_dimer"/>
</dbReference>
<dbReference type="EMBL" id="JADBEL010000032">
    <property type="protein sequence ID" value="MBE1556645.1"/>
    <property type="molecule type" value="Genomic_DNA"/>
</dbReference>
<dbReference type="SUPFAM" id="SSF55031">
    <property type="entry name" value="Bacterial exopeptidase dimerisation domain"/>
    <property type="match status" value="1"/>
</dbReference>
<dbReference type="EC" id="3.5.1.-" evidence="3"/>
<dbReference type="RefSeq" id="WP_192600273.1">
    <property type="nucleotide sequence ID" value="NZ_JADBEL010000032.1"/>
</dbReference>
<evidence type="ECO:0000256" key="1">
    <source>
        <dbReference type="PIRSR" id="PIRSR005962-1"/>
    </source>
</evidence>